<gene>
    <name evidence="1" type="ORF">ETH_00029200</name>
</gene>
<dbReference type="OrthoDB" id="347272at2759"/>
<dbReference type="VEuPathDB" id="ToxoDB:ETH2_1326400"/>
<protein>
    <submittedName>
        <fullName evidence="1">Uncharacterized protein</fullName>
    </submittedName>
</protein>
<reference evidence="1" key="1">
    <citation type="submission" date="2013-10" db="EMBL/GenBank/DDBJ databases">
        <title>Genomic analysis of the causative agents of coccidiosis in chickens.</title>
        <authorList>
            <person name="Reid A.J."/>
            <person name="Blake D."/>
            <person name="Billington K."/>
            <person name="Browne H."/>
            <person name="Dunn M."/>
            <person name="Hung S."/>
            <person name="Kawahara F."/>
            <person name="Miranda-Saavedra D."/>
            <person name="Mourier T."/>
            <person name="Nagra H."/>
            <person name="Otto T.D."/>
            <person name="Rawlings N."/>
            <person name="Sanchez A."/>
            <person name="Sanders M."/>
            <person name="Subramaniam C."/>
            <person name="Tay Y."/>
            <person name="Dear P."/>
            <person name="Doerig C."/>
            <person name="Gruber A."/>
            <person name="Parkinson J."/>
            <person name="Shirley M."/>
            <person name="Wan K.L."/>
            <person name="Berriman M."/>
            <person name="Tomley F."/>
            <person name="Pain A."/>
        </authorList>
    </citation>
    <scope>NUCLEOTIDE SEQUENCE [LARGE SCALE GENOMIC DNA]</scope>
    <source>
        <strain evidence="1">Houghton</strain>
    </source>
</reference>
<name>U6KLX9_EIMTE</name>
<sequence length="386" mass="42960">MREANWERALTVANCLGRPDSLKVFRSLEALEQDIFGASIAKILTGELVPPHTCKVDTSPSCQQQGDARRYLAQMCNKRQHCRNKTVGNSGQEVTLKELQDHLHRYRIVLIDDHYCGPIVSAFGLPLLLEFVRTHTCPACCLVLPRRWQTLVTPVSCPPLVPSGQYAKVVEGERPNELLIRRFAQSGRAMSGESVRLEDVALSDRFCVFESFELASLTRCSYKDPAMAHNVSCKYATTESATLLEGNRTESKDAGRCTFHDEAWRRNCLPCARDRQLSWSKERQTVVNGSAVCGIEVAGPCAGLIIRSYILVDEGISLAPSAPLMVFLPEEVYLSTHHVVMLGPDDKRWKIIDATEHRGADCEEESLESGCSDDLLGTIREPVNVI</sequence>
<dbReference type="GeneID" id="25254933"/>
<dbReference type="VEuPathDB" id="ToxoDB:ETH_00029200"/>
<reference evidence="1" key="2">
    <citation type="submission" date="2013-10" db="EMBL/GenBank/DDBJ databases">
        <authorList>
            <person name="Aslett M."/>
        </authorList>
    </citation>
    <scope>NUCLEOTIDE SEQUENCE [LARGE SCALE GENOMIC DNA]</scope>
    <source>
        <strain evidence="1">Houghton</strain>
    </source>
</reference>
<keyword evidence="2" id="KW-1185">Reference proteome</keyword>
<dbReference type="EMBL" id="HG674134">
    <property type="protein sequence ID" value="CDJ38981.1"/>
    <property type="molecule type" value="Genomic_DNA"/>
</dbReference>
<dbReference type="AlphaFoldDB" id="U6KLX9"/>
<organism evidence="1 2">
    <name type="scientific">Eimeria tenella</name>
    <name type="common">Coccidian parasite</name>
    <dbReference type="NCBI Taxonomy" id="5802"/>
    <lineage>
        <taxon>Eukaryota</taxon>
        <taxon>Sar</taxon>
        <taxon>Alveolata</taxon>
        <taxon>Apicomplexa</taxon>
        <taxon>Conoidasida</taxon>
        <taxon>Coccidia</taxon>
        <taxon>Eucoccidiorida</taxon>
        <taxon>Eimeriorina</taxon>
        <taxon>Eimeriidae</taxon>
        <taxon>Eimeria</taxon>
    </lineage>
</organism>
<evidence type="ECO:0000313" key="2">
    <source>
        <dbReference type="Proteomes" id="UP000030747"/>
    </source>
</evidence>
<dbReference type="RefSeq" id="XP_013229736.1">
    <property type="nucleotide sequence ID" value="XM_013374282.1"/>
</dbReference>
<proteinExistence type="predicted"/>
<evidence type="ECO:0000313" key="1">
    <source>
        <dbReference type="EMBL" id="CDJ38981.1"/>
    </source>
</evidence>
<accession>U6KLX9</accession>
<dbReference type="Proteomes" id="UP000030747">
    <property type="component" value="Unassembled WGS sequence"/>
</dbReference>